<name>A0AAD1Y632_EUPCR</name>
<dbReference type="GO" id="GO:0004674">
    <property type="term" value="F:protein serine/threonine kinase activity"/>
    <property type="evidence" value="ECO:0007669"/>
    <property type="project" value="UniProtKB-KW"/>
</dbReference>
<dbReference type="Pfam" id="PF00069">
    <property type="entry name" value="Pkinase"/>
    <property type="match status" value="1"/>
</dbReference>
<evidence type="ECO:0000256" key="3">
    <source>
        <dbReference type="ARBA" id="ARBA00022679"/>
    </source>
</evidence>
<feature type="domain" description="Protein kinase" evidence="8">
    <location>
        <begin position="119"/>
        <end position="373"/>
    </location>
</feature>
<protein>
    <recommendedName>
        <fullName evidence="8">Protein kinase domain-containing protein</fullName>
    </recommendedName>
</protein>
<accession>A0AAD1Y632</accession>
<dbReference type="InterPro" id="IPR017441">
    <property type="entry name" value="Protein_kinase_ATP_BS"/>
</dbReference>
<evidence type="ECO:0000256" key="2">
    <source>
        <dbReference type="ARBA" id="ARBA00022527"/>
    </source>
</evidence>
<gene>
    <name evidence="9" type="ORF">ECRASSUSDP1_LOCUS27652</name>
</gene>
<keyword evidence="2" id="KW-0723">Serine/threonine-protein kinase</keyword>
<dbReference type="InterPro" id="IPR008271">
    <property type="entry name" value="Ser/Thr_kinase_AS"/>
</dbReference>
<evidence type="ECO:0000256" key="5">
    <source>
        <dbReference type="ARBA" id="ARBA00022777"/>
    </source>
</evidence>
<organism evidence="9 10">
    <name type="scientific">Euplotes crassus</name>
    <dbReference type="NCBI Taxonomy" id="5936"/>
    <lineage>
        <taxon>Eukaryota</taxon>
        <taxon>Sar</taxon>
        <taxon>Alveolata</taxon>
        <taxon>Ciliophora</taxon>
        <taxon>Intramacronucleata</taxon>
        <taxon>Spirotrichea</taxon>
        <taxon>Hypotrichia</taxon>
        <taxon>Euplotida</taxon>
        <taxon>Euplotidae</taxon>
        <taxon>Moneuplotes</taxon>
    </lineage>
</organism>
<evidence type="ECO:0000256" key="6">
    <source>
        <dbReference type="ARBA" id="ARBA00022840"/>
    </source>
</evidence>
<evidence type="ECO:0000256" key="7">
    <source>
        <dbReference type="PROSITE-ProRule" id="PRU10141"/>
    </source>
</evidence>
<dbReference type="Gene3D" id="1.10.510.10">
    <property type="entry name" value="Transferase(Phosphotransferase) domain 1"/>
    <property type="match status" value="1"/>
</dbReference>
<dbReference type="PROSITE" id="PS00108">
    <property type="entry name" value="PROTEIN_KINASE_ST"/>
    <property type="match status" value="1"/>
</dbReference>
<dbReference type="Gene3D" id="3.30.200.20">
    <property type="entry name" value="Phosphorylase Kinase, domain 1"/>
    <property type="match status" value="1"/>
</dbReference>
<evidence type="ECO:0000313" key="9">
    <source>
        <dbReference type="EMBL" id="CAI2386051.1"/>
    </source>
</evidence>
<dbReference type="PROSITE" id="PS00107">
    <property type="entry name" value="PROTEIN_KINASE_ATP"/>
    <property type="match status" value="1"/>
</dbReference>
<dbReference type="Gene3D" id="1.10.238.10">
    <property type="entry name" value="EF-hand"/>
    <property type="match status" value="2"/>
</dbReference>
<feature type="binding site" evidence="7">
    <location>
        <position position="149"/>
    </location>
    <ligand>
        <name>ATP</name>
        <dbReference type="ChEBI" id="CHEBI:30616"/>
    </ligand>
</feature>
<dbReference type="SUPFAM" id="SSF56112">
    <property type="entry name" value="Protein kinase-like (PK-like)"/>
    <property type="match status" value="1"/>
</dbReference>
<keyword evidence="3" id="KW-0808">Transferase</keyword>
<dbReference type="PROSITE" id="PS50011">
    <property type="entry name" value="PROTEIN_KINASE_DOM"/>
    <property type="match status" value="1"/>
</dbReference>
<comment type="subunit">
    <text evidence="1">Monomer.</text>
</comment>
<dbReference type="InterPro" id="IPR050205">
    <property type="entry name" value="CDPK_Ser/Thr_kinases"/>
</dbReference>
<proteinExistence type="predicted"/>
<keyword evidence="6 7" id="KW-0067">ATP-binding</keyword>
<evidence type="ECO:0000259" key="8">
    <source>
        <dbReference type="PROSITE" id="PS50011"/>
    </source>
</evidence>
<evidence type="ECO:0000256" key="1">
    <source>
        <dbReference type="ARBA" id="ARBA00011245"/>
    </source>
</evidence>
<dbReference type="FunFam" id="1.10.510.10:FF:000571">
    <property type="entry name" value="Maternal embryonic leucine zipper kinase"/>
    <property type="match status" value="1"/>
</dbReference>
<dbReference type="AlphaFoldDB" id="A0AAD1Y632"/>
<sequence>MGSKVCICKDYLESRKELKRLPSQEEAKKAEDNNFALNGHDQVDCSYSLGGKFNQKMSFRSGRQTSCSLTDTEGDCKFEIFEEYKNEPKLWKDNDLFINKDAQNLFSIYVNKQPIGKHYKIGKVLGSGNYAIVKQACSHANPSFKVAVKIYKLDGSINEQLSIFRELSAYQSFDHPNLVKVHEVFLDTKKLYIVCDLVKGKRLYDYILDSKKIPEDKSKVIARQLLRVVQYCHFKNIMHRDLKPENIIIDPETLQVKVIDFGSSSYFSSYQNLKTSLGTPYYIAPEVLKGKYGKSADTWSIGIVTYLMLTGCPPFQDEDFQAIYQKILKEPLQFYRDQWIYLSQNSMKFVSQLLVKDPAERVSIEDALKHPWFEDILGQDISFTCNTIQKLLNKPQHNILRKEILNLVGSQINSRALAKWNKLYAAIYSKKVGMASLKRLEKLYKKLYERFPEAYTISAEILCQFRVKSEKYICYRDFLSTLVDFQNDIPYFSMETALAHMGVGSGEEISNAKLEAYLTRRGFQDPDESAKILYEQIMNELNDQGSESLVKSHMLCQDSFSEESGTFRRIVSKSSGLSDLIDQIIFNTILQCF</sequence>
<dbReference type="EMBL" id="CAMPGE010028531">
    <property type="protein sequence ID" value="CAI2386051.1"/>
    <property type="molecule type" value="Genomic_DNA"/>
</dbReference>
<dbReference type="SMART" id="SM00220">
    <property type="entry name" value="S_TKc"/>
    <property type="match status" value="1"/>
</dbReference>
<dbReference type="GO" id="GO:0005524">
    <property type="term" value="F:ATP binding"/>
    <property type="evidence" value="ECO:0007669"/>
    <property type="project" value="UniProtKB-UniRule"/>
</dbReference>
<keyword evidence="4 7" id="KW-0547">Nucleotide-binding</keyword>
<dbReference type="InterPro" id="IPR000719">
    <property type="entry name" value="Prot_kinase_dom"/>
</dbReference>
<reference evidence="9" key="1">
    <citation type="submission" date="2023-07" db="EMBL/GenBank/DDBJ databases">
        <authorList>
            <consortium name="AG Swart"/>
            <person name="Singh M."/>
            <person name="Singh A."/>
            <person name="Seah K."/>
            <person name="Emmerich C."/>
        </authorList>
    </citation>
    <scope>NUCLEOTIDE SEQUENCE</scope>
    <source>
        <strain evidence="9">DP1</strain>
    </source>
</reference>
<dbReference type="Proteomes" id="UP001295684">
    <property type="component" value="Unassembled WGS sequence"/>
</dbReference>
<evidence type="ECO:0000256" key="4">
    <source>
        <dbReference type="ARBA" id="ARBA00022741"/>
    </source>
</evidence>
<dbReference type="InterPro" id="IPR011009">
    <property type="entry name" value="Kinase-like_dom_sf"/>
</dbReference>
<keyword evidence="5" id="KW-0418">Kinase</keyword>
<dbReference type="PANTHER" id="PTHR24349">
    <property type="entry name" value="SERINE/THREONINE-PROTEIN KINASE"/>
    <property type="match status" value="1"/>
</dbReference>
<comment type="caution">
    <text evidence="9">The sequence shown here is derived from an EMBL/GenBank/DDBJ whole genome shotgun (WGS) entry which is preliminary data.</text>
</comment>
<evidence type="ECO:0000313" key="10">
    <source>
        <dbReference type="Proteomes" id="UP001295684"/>
    </source>
</evidence>
<keyword evidence="10" id="KW-1185">Reference proteome</keyword>